<dbReference type="PANTHER" id="PTHR23083:SF464">
    <property type="entry name" value="TETRATRICOPEPTIDE REPEAT DOMAIN 7, ISOFORM A"/>
    <property type="match status" value="1"/>
</dbReference>
<name>A0A067PC60_9AGAM</name>
<dbReference type="HOGENOM" id="CLU_004745_0_0_1"/>
<evidence type="ECO:0000256" key="3">
    <source>
        <dbReference type="PROSITE-ProRule" id="PRU00339"/>
    </source>
</evidence>
<evidence type="ECO:0000313" key="6">
    <source>
        <dbReference type="Proteomes" id="UP000027265"/>
    </source>
</evidence>
<dbReference type="InParanoid" id="A0A067PC60"/>
<protein>
    <recommendedName>
        <fullName evidence="7">TPR-like protein</fullName>
    </recommendedName>
</protein>
<dbReference type="STRING" id="933084.A0A067PC60"/>
<feature type="region of interest" description="Disordered" evidence="4">
    <location>
        <begin position="845"/>
        <end position="872"/>
    </location>
</feature>
<dbReference type="PROSITE" id="PS50005">
    <property type="entry name" value="TPR"/>
    <property type="match status" value="1"/>
</dbReference>
<dbReference type="InterPro" id="IPR019734">
    <property type="entry name" value="TPR_rpt"/>
</dbReference>
<dbReference type="EMBL" id="KL197739">
    <property type="protein sequence ID" value="KDQ52478.1"/>
    <property type="molecule type" value="Genomic_DNA"/>
</dbReference>
<evidence type="ECO:0000256" key="2">
    <source>
        <dbReference type="ARBA" id="ARBA00038251"/>
    </source>
</evidence>
<dbReference type="Gene3D" id="1.25.40.10">
    <property type="entry name" value="Tetratricopeptide repeat domain"/>
    <property type="match status" value="2"/>
</dbReference>
<evidence type="ECO:0000256" key="4">
    <source>
        <dbReference type="SAM" id="MobiDB-lite"/>
    </source>
</evidence>
<keyword evidence="6" id="KW-1185">Reference proteome</keyword>
<keyword evidence="3" id="KW-0802">TPR repeat</keyword>
<dbReference type="SMART" id="SM00028">
    <property type="entry name" value="TPR"/>
    <property type="match status" value="6"/>
</dbReference>
<gene>
    <name evidence="5" type="ORF">JAAARDRAFT_40076</name>
</gene>
<feature type="repeat" description="TPR" evidence="3">
    <location>
        <begin position="1095"/>
        <end position="1128"/>
    </location>
</feature>
<dbReference type="InterPro" id="IPR051722">
    <property type="entry name" value="Endocytosis_PI4K-reg_protein"/>
</dbReference>
<organism evidence="5 6">
    <name type="scientific">Jaapia argillacea MUCL 33604</name>
    <dbReference type="NCBI Taxonomy" id="933084"/>
    <lineage>
        <taxon>Eukaryota</taxon>
        <taxon>Fungi</taxon>
        <taxon>Dikarya</taxon>
        <taxon>Basidiomycota</taxon>
        <taxon>Agaricomycotina</taxon>
        <taxon>Agaricomycetes</taxon>
        <taxon>Agaricomycetidae</taxon>
        <taxon>Jaapiales</taxon>
        <taxon>Jaapiaceae</taxon>
        <taxon>Jaapia</taxon>
    </lineage>
</organism>
<reference evidence="6" key="1">
    <citation type="journal article" date="2014" name="Proc. Natl. Acad. Sci. U.S.A.">
        <title>Extensive sampling of basidiomycete genomes demonstrates inadequacy of the white-rot/brown-rot paradigm for wood decay fungi.</title>
        <authorList>
            <person name="Riley R."/>
            <person name="Salamov A.A."/>
            <person name="Brown D.W."/>
            <person name="Nagy L.G."/>
            <person name="Floudas D."/>
            <person name="Held B.W."/>
            <person name="Levasseur A."/>
            <person name="Lombard V."/>
            <person name="Morin E."/>
            <person name="Otillar R."/>
            <person name="Lindquist E.A."/>
            <person name="Sun H."/>
            <person name="LaButti K.M."/>
            <person name="Schmutz J."/>
            <person name="Jabbour D."/>
            <person name="Luo H."/>
            <person name="Baker S.E."/>
            <person name="Pisabarro A.G."/>
            <person name="Walton J.D."/>
            <person name="Blanchette R.A."/>
            <person name="Henrissat B."/>
            <person name="Martin F."/>
            <person name="Cullen D."/>
            <person name="Hibbett D.S."/>
            <person name="Grigoriev I.V."/>
        </authorList>
    </citation>
    <scope>NUCLEOTIDE SEQUENCE [LARGE SCALE GENOMIC DNA]</scope>
    <source>
        <strain evidence="6">MUCL 33604</strain>
    </source>
</reference>
<feature type="region of interest" description="Disordered" evidence="4">
    <location>
        <begin position="1017"/>
        <end position="1045"/>
    </location>
</feature>
<dbReference type="PANTHER" id="PTHR23083">
    <property type="entry name" value="TETRATRICOPEPTIDE REPEAT PROTEIN, TPR"/>
    <property type="match status" value="1"/>
</dbReference>
<feature type="region of interest" description="Disordered" evidence="4">
    <location>
        <begin position="669"/>
        <end position="736"/>
    </location>
</feature>
<feature type="compositionally biased region" description="Basic and acidic residues" evidence="4">
    <location>
        <begin position="932"/>
        <end position="948"/>
    </location>
</feature>
<feature type="compositionally biased region" description="Pro residues" evidence="4">
    <location>
        <begin position="1032"/>
        <end position="1045"/>
    </location>
</feature>
<feature type="compositionally biased region" description="Polar residues" evidence="4">
    <location>
        <begin position="901"/>
        <end position="911"/>
    </location>
</feature>
<dbReference type="OrthoDB" id="29013at2759"/>
<feature type="compositionally biased region" description="Polar residues" evidence="4">
    <location>
        <begin position="987"/>
        <end position="999"/>
    </location>
</feature>
<evidence type="ECO:0000313" key="5">
    <source>
        <dbReference type="EMBL" id="KDQ52478.1"/>
    </source>
</evidence>
<dbReference type="SUPFAM" id="SSF48452">
    <property type="entry name" value="TPR-like"/>
    <property type="match status" value="2"/>
</dbReference>
<comment type="function">
    <text evidence="1">Involved in endocytosis.</text>
</comment>
<feature type="compositionally biased region" description="Basic and acidic residues" evidence="4">
    <location>
        <begin position="694"/>
        <end position="711"/>
    </location>
</feature>
<dbReference type="Pfam" id="PF13432">
    <property type="entry name" value="TPR_16"/>
    <property type="match status" value="1"/>
</dbReference>
<evidence type="ECO:0008006" key="7">
    <source>
        <dbReference type="Google" id="ProtNLM"/>
    </source>
</evidence>
<feature type="compositionally biased region" description="Basic and acidic residues" evidence="4">
    <location>
        <begin position="912"/>
        <end position="924"/>
    </location>
</feature>
<sequence>MAHAKDQHYWAQLRAALSAGDWASSSAGKAPNGAPLSWSELLRKFNKHCKGFKDFSEIASQTQYLGLLLGGKLKTRDLDGYETPYGYLGLGAEGLLPEERFEDGTEGYEALKRVETPNLDSLHMALAYFSYALGRPEECIGHLSLVQNVSDFKDRVTPTSSIRSDTISSLQVPGTGSNTPASTLSGSFVSSDFLAMYADVRDGRAWAMTESIRSVCLKGMSFEQLSADDIQKALDSYLAALPLLTTIENDIPRPSAPSSTPIPGYGAGKLEFSSFVQYRELWRWTERLLWRAILLAARVCTITSETEGTLWSLFRHYHNCSAHWPPNFRTEHRSTITVLYFRALVLQARGSIDTSSKPSMSPDSVKPPPWLGAARSVAQEHRAVLNASTKFPRAGERNVKVEEFVDLCVAAWEAAGAVGEYAGWVIEILWWATRLTFNSHRVYRHMTRLLFASGDTDLAKRTLRLYVQVVSKARETGASESEESRESSGGGKGIAVDADTDLHWVETLVHGARMLCRLASAKEGRDGLDEVREAGSLIEKARSRLDKDDKVLVASVDLAEGIWHSMIAVKEQDPLTRSSRFDNSLAALQRSVDHSPISSAHYHLALALSRPGPSRNLDQALANARLAVESDPDDIRYWHFLGLLLIATGDWKSARSILEFGAALGEEDGEVDGAHESQDGVAERRDTPTPTGARPRDYVNGRTDAAARLHPDSNGFQNGHSSPTTETAIPDGDGISVSSGANPVFVLEKDATRIPYPETLLQSLPDHPVPTRNEIFEQSLQLRMTQAALTEMVEGPEGAENKWVDVFRWCNPEKRGMASDQDSTRSSFEGSRMSTADLEHLSDIGIPQQPQSTISAAEARQSVGSDGFPAEGQSMPVPITLVISPATPTIHTPIEGLPISSDPSPLPTRSNSYEKKSNSFDRKSGSAAKRSNSFEKEKDKDKEKDSSAGKKMQQMLKNRVHKGQARISTISKKIGHGVARGSVGQLRRTNSAPNFHSLLNRSPYQASSIHRASRKYLVSPAARSQQSLMPPEEAPPPPSVPPPQPVVKWNKRIAREKRLLSDLWLMSAATFRRLGKIEQAKGAIQEAEVRDPRNPAVWVQLGLYYSALNNHRRAREAFQKALFMAPHDVSAIIHLCRLYLSLPGALLSGSSTSKMNPDPDNVDLAAGMLTDLTRGAGWDVPEAWYFLAKTYHLQGRKESERECLSFALGLSEGRSVRDTGLALGWCV</sequence>
<accession>A0A067PC60</accession>
<feature type="compositionally biased region" description="Basic and acidic residues" evidence="4">
    <location>
        <begin position="672"/>
        <end position="687"/>
    </location>
</feature>
<dbReference type="Proteomes" id="UP000027265">
    <property type="component" value="Unassembled WGS sequence"/>
</dbReference>
<dbReference type="AlphaFoldDB" id="A0A067PC60"/>
<feature type="region of interest" description="Disordered" evidence="4">
    <location>
        <begin position="893"/>
        <end position="999"/>
    </location>
</feature>
<proteinExistence type="inferred from homology"/>
<evidence type="ECO:0000256" key="1">
    <source>
        <dbReference type="ARBA" id="ARBA00002550"/>
    </source>
</evidence>
<comment type="similarity">
    <text evidence="2">Belongs to the YPP1 family.</text>
</comment>
<feature type="compositionally biased region" description="Polar residues" evidence="4">
    <location>
        <begin position="714"/>
        <end position="727"/>
    </location>
</feature>
<dbReference type="InterPro" id="IPR011990">
    <property type="entry name" value="TPR-like_helical_dom_sf"/>
</dbReference>